<sequence>MPGLTNRQANDRRLRQAINYLADEGGDDSDAQYEDAVRRIDDTILNQYIEEGYSYDPTLYQRLLSLVEAELDNSRDTAEGFSTDSDSVEEVIREDGLYRRSPSDDDYEEAGPSKPSKPAKPTPQSSSKGKGSVSPYPTLPAVRESADPSELRKQWDYGGPKNEYEEWHKNFPATLPFGETLFMQEYESLKIHHDLSENAKKKPGDPPVQTDVPIQAVTVRQDKEYDSGSRFKLPTPQPEYMSWMKKAGRWLFNLGKEVEDFNSPSLKLLKKKDSAPRIFLDKVVKHPTHRDSISVPNPPPKSPVPSRSKPSATPRPGPSRPRANSDPTTGPLRPRAHTAPAGPSRTRAATIGKTPKVPAVPRPRTPTPASGGRPRSNAISRIGTLGSAKPPSARHVTEAGPSRPVEAGTSRPRAVPVGDSSIGWVDPLRDAETAFPKYYGEKARGKRPVPPTSPAAARPVAPGRVLKRAGWINPDVQAKIGPGRPAPSPTVRIPARRASRVDPAIRPRGRPSKNAVPVPQAAAKPATATAKGKRKADNVSEVVEEERPKRARIVTLKAKKVVFTGRNEYEGTPSLIGGRPSMASSSGASSRGKVTKKGVAAQGYQGVTRGTTRSGRAFKK</sequence>
<evidence type="ECO:0000313" key="3">
    <source>
        <dbReference type="Proteomes" id="UP000799779"/>
    </source>
</evidence>
<feature type="region of interest" description="Disordered" evidence="1">
    <location>
        <begin position="569"/>
        <end position="620"/>
    </location>
</feature>
<feature type="region of interest" description="Disordered" evidence="1">
    <location>
        <begin position="475"/>
        <end position="548"/>
    </location>
</feature>
<dbReference type="Proteomes" id="UP000799779">
    <property type="component" value="Unassembled WGS sequence"/>
</dbReference>
<protein>
    <submittedName>
        <fullName evidence="2">Uncharacterized protein</fullName>
    </submittedName>
</protein>
<gene>
    <name evidence="2" type="ORF">P154DRAFT_569238</name>
</gene>
<evidence type="ECO:0000256" key="1">
    <source>
        <dbReference type="SAM" id="MobiDB-lite"/>
    </source>
</evidence>
<feature type="compositionally biased region" description="Basic and acidic residues" evidence="1">
    <location>
        <begin position="90"/>
        <end position="103"/>
    </location>
</feature>
<feature type="region of interest" description="Disordered" evidence="1">
    <location>
        <begin position="76"/>
        <end position="163"/>
    </location>
</feature>
<organism evidence="2 3">
    <name type="scientific">Amniculicola lignicola CBS 123094</name>
    <dbReference type="NCBI Taxonomy" id="1392246"/>
    <lineage>
        <taxon>Eukaryota</taxon>
        <taxon>Fungi</taxon>
        <taxon>Dikarya</taxon>
        <taxon>Ascomycota</taxon>
        <taxon>Pezizomycotina</taxon>
        <taxon>Dothideomycetes</taxon>
        <taxon>Pleosporomycetidae</taxon>
        <taxon>Pleosporales</taxon>
        <taxon>Amniculicolaceae</taxon>
        <taxon>Amniculicola</taxon>
    </lineage>
</organism>
<feature type="region of interest" description="Disordered" evidence="1">
    <location>
        <begin position="442"/>
        <end position="462"/>
    </location>
</feature>
<evidence type="ECO:0000313" key="2">
    <source>
        <dbReference type="EMBL" id="KAF2007349.1"/>
    </source>
</evidence>
<keyword evidence="3" id="KW-1185">Reference proteome</keyword>
<dbReference type="EMBL" id="ML977557">
    <property type="protein sequence ID" value="KAF2007349.1"/>
    <property type="molecule type" value="Genomic_DNA"/>
</dbReference>
<accession>A0A6A5X360</accession>
<dbReference type="OrthoDB" id="3779124at2759"/>
<name>A0A6A5X360_9PLEO</name>
<feature type="compositionally biased region" description="Basic and acidic residues" evidence="1">
    <location>
        <begin position="144"/>
        <end position="155"/>
    </location>
</feature>
<feature type="compositionally biased region" description="Low complexity" evidence="1">
    <location>
        <begin position="577"/>
        <end position="592"/>
    </location>
</feature>
<reference evidence="2" key="1">
    <citation type="journal article" date="2020" name="Stud. Mycol.">
        <title>101 Dothideomycetes genomes: a test case for predicting lifestyles and emergence of pathogens.</title>
        <authorList>
            <person name="Haridas S."/>
            <person name="Albert R."/>
            <person name="Binder M."/>
            <person name="Bloem J."/>
            <person name="Labutti K."/>
            <person name="Salamov A."/>
            <person name="Andreopoulos B."/>
            <person name="Baker S."/>
            <person name="Barry K."/>
            <person name="Bills G."/>
            <person name="Bluhm B."/>
            <person name="Cannon C."/>
            <person name="Castanera R."/>
            <person name="Culley D."/>
            <person name="Daum C."/>
            <person name="Ezra D."/>
            <person name="Gonzalez J."/>
            <person name="Henrissat B."/>
            <person name="Kuo A."/>
            <person name="Liang C."/>
            <person name="Lipzen A."/>
            <person name="Lutzoni F."/>
            <person name="Magnuson J."/>
            <person name="Mondo S."/>
            <person name="Nolan M."/>
            <person name="Ohm R."/>
            <person name="Pangilinan J."/>
            <person name="Park H.-J."/>
            <person name="Ramirez L."/>
            <person name="Alfaro M."/>
            <person name="Sun H."/>
            <person name="Tritt A."/>
            <person name="Yoshinaga Y."/>
            <person name="Zwiers L.-H."/>
            <person name="Turgeon B."/>
            <person name="Goodwin S."/>
            <person name="Spatafora J."/>
            <person name="Crous P."/>
            <person name="Grigoriev I."/>
        </authorList>
    </citation>
    <scope>NUCLEOTIDE SEQUENCE</scope>
    <source>
        <strain evidence="2">CBS 123094</strain>
    </source>
</reference>
<proteinExistence type="predicted"/>
<dbReference type="AlphaFoldDB" id="A0A6A5X360"/>
<feature type="region of interest" description="Disordered" evidence="1">
    <location>
        <begin position="262"/>
        <end position="424"/>
    </location>
</feature>
<feature type="compositionally biased region" description="Basic and acidic residues" evidence="1">
    <location>
        <begin position="271"/>
        <end position="292"/>
    </location>
</feature>
<feature type="compositionally biased region" description="Low complexity" evidence="1">
    <location>
        <begin position="513"/>
        <end position="530"/>
    </location>
</feature>